<dbReference type="InterPro" id="IPR050796">
    <property type="entry name" value="SCF_F-box_component"/>
</dbReference>
<proteinExistence type="predicted"/>
<dbReference type="EMBL" id="KI517481">
    <property type="protein sequence ID" value="ESQ38953.1"/>
    <property type="molecule type" value="Genomic_DNA"/>
</dbReference>
<dbReference type="Proteomes" id="UP000030689">
    <property type="component" value="Unassembled WGS sequence"/>
</dbReference>
<dbReference type="Pfam" id="PF08268">
    <property type="entry name" value="FBA_3"/>
    <property type="match status" value="1"/>
</dbReference>
<protein>
    <recommendedName>
        <fullName evidence="1">F-box associated beta-propeller type 3 domain-containing protein</fullName>
    </recommendedName>
</protein>
<dbReference type="InterPro" id="IPR013187">
    <property type="entry name" value="F-box-assoc_dom_typ3"/>
</dbReference>
<dbReference type="OrthoDB" id="5319261at2759"/>
<dbReference type="OMA" id="ECILEIC"/>
<dbReference type="InterPro" id="IPR017451">
    <property type="entry name" value="F-box-assoc_interact_dom"/>
</dbReference>
<organism evidence="2 3">
    <name type="scientific">Eutrema salsugineum</name>
    <name type="common">Saltwater cress</name>
    <name type="synonym">Sisymbrium salsugineum</name>
    <dbReference type="NCBI Taxonomy" id="72664"/>
    <lineage>
        <taxon>Eukaryota</taxon>
        <taxon>Viridiplantae</taxon>
        <taxon>Streptophyta</taxon>
        <taxon>Embryophyta</taxon>
        <taxon>Tracheophyta</taxon>
        <taxon>Spermatophyta</taxon>
        <taxon>Magnoliopsida</taxon>
        <taxon>eudicotyledons</taxon>
        <taxon>Gunneridae</taxon>
        <taxon>Pentapetalae</taxon>
        <taxon>rosids</taxon>
        <taxon>malvids</taxon>
        <taxon>Brassicales</taxon>
        <taxon>Brassicaceae</taxon>
        <taxon>Eutremeae</taxon>
        <taxon>Eutrema</taxon>
    </lineage>
</organism>
<dbReference type="PANTHER" id="PTHR31672:SF13">
    <property type="entry name" value="F-BOX PROTEIN CPR30-LIKE"/>
    <property type="match status" value="1"/>
</dbReference>
<sequence>MSVQKSRKILLAANNCKCGDRPSLFPESRFEGDQEIAFLHCDAERPSMAYNGLVCLPEPDWIIVLNPSTGQILRFPSGIDTESSLFKSMSDEDFLGNCIMGFGRDAVRGSYKVVNICVGSRIEECDVLDVETGEWKKVRVPRYVLSVGRRPACVNGSMYWLFLRERSIRPLDYRILALDLHKQEFHIVSVPDTLVTRVTQVVNLDDRLVAARAARVGPECMLEICRMNAEEETWTKIYSISLASLPESTRFILYYWPVSVSKQGDLVFYTELDRKLLKYYSKTGEVRCLSMDMPVISPYLENLAPLRSQSGHHHHHPGYQTRTSGRCRLFLKHPDPGLRIITYVRSLWN</sequence>
<name>V4LGP4_EUTSA</name>
<dbReference type="Gramene" id="ESQ38953">
    <property type="protein sequence ID" value="ESQ38953"/>
    <property type="gene ID" value="EUTSA_v10001524mg"/>
</dbReference>
<dbReference type="eggNOG" id="ENOG502QREF">
    <property type="taxonomic scope" value="Eukaryota"/>
</dbReference>
<accession>V4LGP4</accession>
<gene>
    <name evidence="2" type="ORF">EUTSA_v10001524mg</name>
</gene>
<dbReference type="AlphaFoldDB" id="V4LGP4"/>
<dbReference type="PANTHER" id="PTHR31672">
    <property type="entry name" value="BNACNNG10540D PROTEIN"/>
    <property type="match status" value="1"/>
</dbReference>
<reference evidence="2 3" key="1">
    <citation type="journal article" date="2013" name="Front. Plant Sci.">
        <title>The Reference Genome of the Halophytic Plant Eutrema salsugineum.</title>
        <authorList>
            <person name="Yang R."/>
            <person name="Jarvis D.E."/>
            <person name="Chen H."/>
            <person name="Beilstein M.A."/>
            <person name="Grimwood J."/>
            <person name="Jenkins J."/>
            <person name="Shu S."/>
            <person name="Prochnik S."/>
            <person name="Xin M."/>
            <person name="Ma C."/>
            <person name="Schmutz J."/>
            <person name="Wing R.A."/>
            <person name="Mitchell-Olds T."/>
            <person name="Schumaker K.S."/>
            <person name="Wang X."/>
        </authorList>
    </citation>
    <scope>NUCLEOTIDE SEQUENCE [LARGE SCALE GENOMIC DNA]</scope>
</reference>
<dbReference type="KEGG" id="eus:EUTSA_v10001524mg"/>
<evidence type="ECO:0000313" key="3">
    <source>
        <dbReference type="Proteomes" id="UP000030689"/>
    </source>
</evidence>
<evidence type="ECO:0000259" key="1">
    <source>
        <dbReference type="Pfam" id="PF08268"/>
    </source>
</evidence>
<evidence type="ECO:0000313" key="2">
    <source>
        <dbReference type="EMBL" id="ESQ38953.1"/>
    </source>
</evidence>
<dbReference type="NCBIfam" id="TIGR01640">
    <property type="entry name" value="F_box_assoc_1"/>
    <property type="match status" value="1"/>
</dbReference>
<keyword evidence="3" id="KW-1185">Reference proteome</keyword>
<feature type="domain" description="F-box associated beta-propeller type 3" evidence="1">
    <location>
        <begin position="47"/>
        <end position="270"/>
    </location>
</feature>